<feature type="transmembrane region" description="Helical" evidence="7">
    <location>
        <begin position="276"/>
        <end position="297"/>
    </location>
</feature>
<evidence type="ECO:0000256" key="3">
    <source>
        <dbReference type="ARBA" id="ARBA00022475"/>
    </source>
</evidence>
<dbReference type="Proteomes" id="UP000199039">
    <property type="component" value="Unassembled WGS sequence"/>
</dbReference>
<organism evidence="10 11">
    <name type="scientific">Sanguibacter gelidistatuariae</name>
    <dbReference type="NCBI Taxonomy" id="1814289"/>
    <lineage>
        <taxon>Bacteria</taxon>
        <taxon>Bacillati</taxon>
        <taxon>Actinomycetota</taxon>
        <taxon>Actinomycetes</taxon>
        <taxon>Micrococcales</taxon>
        <taxon>Sanguibacteraceae</taxon>
        <taxon>Sanguibacter</taxon>
    </lineage>
</organism>
<dbReference type="PANTHER" id="PTHR30193">
    <property type="entry name" value="ABC TRANSPORTER PERMEASE PROTEIN"/>
    <property type="match status" value="1"/>
</dbReference>
<evidence type="ECO:0000256" key="4">
    <source>
        <dbReference type="ARBA" id="ARBA00022692"/>
    </source>
</evidence>
<keyword evidence="11" id="KW-1185">Reference proteome</keyword>
<evidence type="ECO:0000256" key="1">
    <source>
        <dbReference type="ARBA" id="ARBA00004651"/>
    </source>
</evidence>
<comment type="subcellular location">
    <subcellularLocation>
        <location evidence="1 7">Cell membrane</location>
        <topology evidence="1 7">Multi-pass membrane protein</topology>
    </subcellularLocation>
</comment>
<keyword evidence="3" id="KW-1003">Cell membrane</keyword>
<evidence type="ECO:0000256" key="6">
    <source>
        <dbReference type="ARBA" id="ARBA00023136"/>
    </source>
</evidence>
<feature type="transmembrane region" description="Helical" evidence="7">
    <location>
        <begin position="120"/>
        <end position="141"/>
    </location>
</feature>
<dbReference type="GO" id="GO:0005886">
    <property type="term" value="C:plasma membrane"/>
    <property type="evidence" value="ECO:0007669"/>
    <property type="project" value="UniProtKB-SubCell"/>
</dbReference>
<dbReference type="PROSITE" id="PS50928">
    <property type="entry name" value="ABC_TM1"/>
    <property type="match status" value="1"/>
</dbReference>
<feature type="transmembrane region" description="Helical" evidence="7">
    <location>
        <begin position="170"/>
        <end position="191"/>
    </location>
</feature>
<dbReference type="PANTHER" id="PTHR30193:SF37">
    <property type="entry name" value="INNER MEMBRANE ABC TRANSPORTER PERMEASE PROTEIN YCJO"/>
    <property type="match status" value="1"/>
</dbReference>
<feature type="domain" description="ABC transmembrane type-1" evidence="9">
    <location>
        <begin position="87"/>
        <end position="297"/>
    </location>
</feature>
<dbReference type="Gene3D" id="1.10.3720.10">
    <property type="entry name" value="MetI-like"/>
    <property type="match status" value="1"/>
</dbReference>
<dbReference type="OrthoDB" id="3614395at2"/>
<proteinExistence type="inferred from homology"/>
<evidence type="ECO:0000256" key="2">
    <source>
        <dbReference type="ARBA" id="ARBA00022448"/>
    </source>
</evidence>
<keyword evidence="2 7" id="KW-0813">Transport</keyword>
<feature type="transmembrane region" description="Helical" evidence="7">
    <location>
        <begin position="29"/>
        <end position="58"/>
    </location>
</feature>
<comment type="similarity">
    <text evidence="7">Belongs to the binding-protein-dependent transport system permease family.</text>
</comment>
<evidence type="ECO:0000256" key="8">
    <source>
        <dbReference type="SAM" id="MobiDB-lite"/>
    </source>
</evidence>
<evidence type="ECO:0000313" key="11">
    <source>
        <dbReference type="Proteomes" id="UP000199039"/>
    </source>
</evidence>
<accession>A0A1G6VHZ1</accession>
<dbReference type="GO" id="GO:0055085">
    <property type="term" value="P:transmembrane transport"/>
    <property type="evidence" value="ECO:0007669"/>
    <property type="project" value="InterPro"/>
</dbReference>
<gene>
    <name evidence="10" type="ORF">SAMN05216410_3442</name>
</gene>
<evidence type="ECO:0000256" key="7">
    <source>
        <dbReference type="RuleBase" id="RU363032"/>
    </source>
</evidence>
<evidence type="ECO:0000259" key="9">
    <source>
        <dbReference type="PROSITE" id="PS50928"/>
    </source>
</evidence>
<dbReference type="InterPro" id="IPR051393">
    <property type="entry name" value="ABC_transporter_permease"/>
</dbReference>
<dbReference type="CDD" id="cd06261">
    <property type="entry name" value="TM_PBP2"/>
    <property type="match status" value="1"/>
</dbReference>
<keyword evidence="4 7" id="KW-0812">Transmembrane</keyword>
<feature type="region of interest" description="Disordered" evidence="8">
    <location>
        <begin position="1"/>
        <end position="20"/>
    </location>
</feature>
<dbReference type="EMBL" id="FMYH01000008">
    <property type="protein sequence ID" value="SDD53144.1"/>
    <property type="molecule type" value="Genomic_DNA"/>
</dbReference>
<evidence type="ECO:0000313" key="10">
    <source>
        <dbReference type="EMBL" id="SDD53144.1"/>
    </source>
</evidence>
<feature type="transmembrane region" description="Helical" evidence="7">
    <location>
        <begin position="235"/>
        <end position="256"/>
    </location>
</feature>
<dbReference type="InterPro" id="IPR000515">
    <property type="entry name" value="MetI-like"/>
</dbReference>
<dbReference type="RefSeq" id="WP_093185656.1">
    <property type="nucleotide sequence ID" value="NZ_FMYH01000008.1"/>
</dbReference>
<feature type="transmembrane region" description="Helical" evidence="7">
    <location>
        <begin position="95"/>
        <end position="113"/>
    </location>
</feature>
<name>A0A1G6VHZ1_9MICO</name>
<keyword evidence="6 7" id="KW-0472">Membrane</keyword>
<keyword evidence="5 7" id="KW-1133">Transmembrane helix</keyword>
<sequence length="313" mass="33564">MSLTITKRPGVEARPAAAGRQRRRTKGGVSIWFAAPALVLFGLFALVPLGGVVVLSFMSWDGLGTPAWTGLDNWQGAIGDDVTRDAFVLTIKVTAFSWLIQAPTALLLGVFMAGRQRYRAVLSVLFFLPLLFSAAAVGIAFKSLLDPNFGIGQALGIDWLAKDWLGDPQLALAVVLFVIAWCFVPFHSLLYQAGVRQIPASLYEAARLDGAGTVQQFLHITLPQLKYTVITSSTLMIVGSLTYFDLIFVLTGGGPGNATRILPLDMYLLGFRSYDMGRASVVAVVLVAVGLAVSIGLNRLSGAHKMDSQMEGS</sequence>
<dbReference type="InterPro" id="IPR035906">
    <property type="entry name" value="MetI-like_sf"/>
</dbReference>
<evidence type="ECO:0000256" key="5">
    <source>
        <dbReference type="ARBA" id="ARBA00022989"/>
    </source>
</evidence>
<dbReference type="SUPFAM" id="SSF161098">
    <property type="entry name" value="MetI-like"/>
    <property type="match status" value="1"/>
</dbReference>
<dbReference type="Pfam" id="PF00528">
    <property type="entry name" value="BPD_transp_1"/>
    <property type="match status" value="1"/>
</dbReference>
<protein>
    <submittedName>
        <fullName evidence="10">Raffinose/stachyose/melibiose transport system permease protein</fullName>
    </submittedName>
</protein>
<reference evidence="10 11" key="1">
    <citation type="submission" date="2016-09" db="EMBL/GenBank/DDBJ databases">
        <authorList>
            <person name="Capua I."/>
            <person name="De Benedictis P."/>
            <person name="Joannis T."/>
            <person name="Lombin L.H."/>
            <person name="Cattoli G."/>
        </authorList>
    </citation>
    <scope>NUCLEOTIDE SEQUENCE [LARGE SCALE GENOMIC DNA]</scope>
    <source>
        <strain evidence="10 11">ISLP-3</strain>
    </source>
</reference>
<dbReference type="STRING" id="1814289.SAMN05216410_3442"/>
<dbReference type="AlphaFoldDB" id="A0A1G6VHZ1"/>